<dbReference type="EMBL" id="JH921450">
    <property type="protein sequence ID" value="EKD13331.1"/>
    <property type="molecule type" value="Genomic_DNA"/>
</dbReference>
<evidence type="ECO:0000313" key="3">
    <source>
        <dbReference type="Proteomes" id="UP000006753"/>
    </source>
</evidence>
<dbReference type="KEGG" id="mbe:MBM_08414"/>
<keyword evidence="1" id="KW-1133">Transmembrane helix</keyword>
<dbReference type="HOGENOM" id="CLU_953395_0_0_1"/>
<accession>K1WKC0</accession>
<keyword evidence="3" id="KW-1185">Reference proteome</keyword>
<dbReference type="AlphaFoldDB" id="K1WKC0"/>
<evidence type="ECO:0000313" key="2">
    <source>
        <dbReference type="EMBL" id="EKD13331.1"/>
    </source>
</evidence>
<feature type="transmembrane region" description="Helical" evidence="1">
    <location>
        <begin position="198"/>
        <end position="218"/>
    </location>
</feature>
<keyword evidence="1" id="KW-0472">Membrane</keyword>
<gene>
    <name evidence="2" type="ORF">MBM_08414</name>
</gene>
<dbReference type="Proteomes" id="UP000006753">
    <property type="component" value="Unassembled WGS sequence"/>
</dbReference>
<proteinExistence type="predicted"/>
<protein>
    <submittedName>
        <fullName evidence="2">Uncharacterized protein</fullName>
    </submittedName>
</protein>
<sequence length="292" mass="31794">MFCLRLAGIFWCTSCVGFCICMKTCVLPAWMGRGLRVSSPYGAAQARTVWSKQLFLYAFERAAATLKKHSIQEGSRLALLRGTDNPDCIYRIIIVMTHEPSWHPSTPSQPASQHAYGVWRSLARTAGECYSASASAPASTSASVSASAFDDGNISLLRVLALPITVARKKAYSPFPRNALVHVLSAARTVSSPRAAVAWGWGICCAVTTFANVGLLSLDGTSTSDRRRTDPRYATTEACAGFFVGRDKLFFVSVKDCTSLFFQETFGSGLDMDSSLDFDFGSGFRDLLYTLY</sequence>
<dbReference type="InParanoid" id="K1WKC0"/>
<organism evidence="2 3">
    <name type="scientific">Marssonina brunnea f. sp. multigermtubi (strain MB_m1)</name>
    <name type="common">Marssonina leaf spot fungus</name>
    <dbReference type="NCBI Taxonomy" id="1072389"/>
    <lineage>
        <taxon>Eukaryota</taxon>
        <taxon>Fungi</taxon>
        <taxon>Dikarya</taxon>
        <taxon>Ascomycota</taxon>
        <taxon>Pezizomycotina</taxon>
        <taxon>Leotiomycetes</taxon>
        <taxon>Helotiales</taxon>
        <taxon>Drepanopezizaceae</taxon>
        <taxon>Drepanopeziza</taxon>
    </lineage>
</organism>
<keyword evidence="1" id="KW-0812">Transmembrane</keyword>
<reference evidence="2 3" key="1">
    <citation type="journal article" date="2012" name="BMC Genomics">
        <title>Sequencing the genome of Marssonina brunnea reveals fungus-poplar co-evolution.</title>
        <authorList>
            <person name="Zhu S."/>
            <person name="Cao Y.-Z."/>
            <person name="Jiang C."/>
            <person name="Tan B.-Y."/>
            <person name="Wang Z."/>
            <person name="Feng S."/>
            <person name="Zhang L."/>
            <person name="Su X.-H."/>
            <person name="Brejova B."/>
            <person name="Vinar T."/>
            <person name="Xu M."/>
            <person name="Wang M.-X."/>
            <person name="Zhang S.-G."/>
            <person name="Huang M.-R."/>
            <person name="Wu R."/>
            <person name="Zhou Y."/>
        </authorList>
    </citation>
    <scope>NUCLEOTIDE SEQUENCE [LARGE SCALE GENOMIC DNA]</scope>
    <source>
        <strain evidence="2 3">MB_m1</strain>
    </source>
</reference>
<evidence type="ECO:0000256" key="1">
    <source>
        <dbReference type="SAM" id="Phobius"/>
    </source>
</evidence>
<name>K1WKC0_MARBU</name>